<gene>
    <name evidence="3" type="ORF">QD47_02870</name>
</gene>
<sequence length="738" mass="83149">MFGKGRNAKDSELGAVTVFLILILAVMFGFIAVFIDYARIAALHVQTERLTHAAVRSVMSAYDPALQQDYGLFAYGESSGEQIMVKVLNDSAKRTPRADTLPLMNTKLDSSSLHMERELGKYAIFNEQIREEMKYKAPVDFTVEVLEKLKPLSQNMKEASHTVDLLKRLQKLYDKREAKLDDMLEKQREAGAYMEEVRKRIIKQRGAYIPNQYIWDSLEVVADIAAQYKHYVHVYEDNKKSVDDVKIMQIEKYARRARSALDRLGQAMTKVGKEHDELLVEAKEPLNEARQINEEMRQVIAQYKQRAANAGYDEVSAAPTPSGGSSSADPSIGSARQKADDLLIPDKEFDQMEATIEKQRIAIHTVNNRLTSMIRTLSFYTDPNLNTDMFRQEVISTLKEMDQYLNAYAWSGPSNVLDGEARAMDTRRGPDKERKKMEKEAKSKLKQAYQIIEMLSKGSQSAGPFQKLEQYYNESISFNQSASSPSVSADLSYDTYDAAGASMDSMDGLYGAASGLLTQLGDEFFQNEYALSYFNHVDFSRFGSLAGSGGRVGNTAQILGDQLELNNQEVEYILYGFHNPTGNLASAYGEIFAMRLAIRTMEGLVKNSSKGNPLVVLAAALLYGVEKAIEDMIMLAQKGYVPLSDFLKFRMTYKDHLRLFLMLHSNNERKMSRMLALIRLNTDVNPAERQTYVRGEVKNGMRLLFLPGVMKMLGTASEEGESIKGSVYYVTKTAHFSY</sequence>
<keyword evidence="2" id="KW-1133">Transmembrane helix</keyword>
<organism evidence="3 4">
    <name type="scientific">Paenibacillus terrae</name>
    <dbReference type="NCBI Taxonomy" id="159743"/>
    <lineage>
        <taxon>Bacteria</taxon>
        <taxon>Bacillati</taxon>
        <taxon>Bacillota</taxon>
        <taxon>Bacilli</taxon>
        <taxon>Bacillales</taxon>
        <taxon>Paenibacillaceae</taxon>
        <taxon>Paenibacillus</taxon>
    </lineage>
</organism>
<keyword evidence="4" id="KW-1185">Reference proteome</keyword>
<comment type="caution">
    <text evidence="3">The sequence shown here is derived from an EMBL/GenBank/DDBJ whole genome shotgun (WGS) entry which is preliminary data.</text>
</comment>
<dbReference type="OrthoDB" id="2385264at2"/>
<name>A0A0D7X7W1_9BACL</name>
<proteinExistence type="predicted"/>
<dbReference type="EMBL" id="JTHP01000003">
    <property type="protein sequence ID" value="KJD47113.1"/>
    <property type="molecule type" value="Genomic_DNA"/>
</dbReference>
<protein>
    <submittedName>
        <fullName evidence="3">Uncharacterized protein</fullName>
    </submittedName>
</protein>
<dbReference type="AlphaFoldDB" id="A0A0D7X7W1"/>
<keyword evidence="2" id="KW-0472">Membrane</keyword>
<reference evidence="3 4" key="1">
    <citation type="submission" date="2014-11" db="EMBL/GenBank/DDBJ databases">
        <title>Draft Genome Sequences of Paenibacillus polymyxa NRRL B-30509 and Paenibacillus terrae NRRL B-30644, Strains from a Poultry Environment that Produce Tridecaptin A and Paenicidins.</title>
        <authorList>
            <person name="van Belkum M.J."/>
            <person name="Lohans C.T."/>
            <person name="Vederas J.C."/>
        </authorList>
    </citation>
    <scope>NUCLEOTIDE SEQUENCE [LARGE SCALE GENOMIC DNA]</scope>
    <source>
        <strain evidence="3 4">NRRL B-30644</strain>
    </source>
</reference>
<evidence type="ECO:0000313" key="4">
    <source>
        <dbReference type="Proteomes" id="UP000032534"/>
    </source>
</evidence>
<dbReference type="Proteomes" id="UP000032534">
    <property type="component" value="Unassembled WGS sequence"/>
</dbReference>
<dbReference type="RefSeq" id="WP_044644701.1">
    <property type="nucleotide sequence ID" value="NZ_JTHP01000003.1"/>
</dbReference>
<feature type="region of interest" description="Disordered" evidence="1">
    <location>
        <begin position="312"/>
        <end position="337"/>
    </location>
</feature>
<accession>A0A0D7X7W1</accession>
<feature type="transmembrane region" description="Helical" evidence="2">
    <location>
        <begin position="12"/>
        <end position="35"/>
    </location>
</feature>
<evidence type="ECO:0000313" key="3">
    <source>
        <dbReference type="EMBL" id="KJD47113.1"/>
    </source>
</evidence>
<evidence type="ECO:0000256" key="2">
    <source>
        <dbReference type="SAM" id="Phobius"/>
    </source>
</evidence>
<evidence type="ECO:0000256" key="1">
    <source>
        <dbReference type="SAM" id="MobiDB-lite"/>
    </source>
</evidence>
<dbReference type="PATRIC" id="fig|159743.3.peg.615"/>
<keyword evidence="2" id="KW-0812">Transmembrane</keyword>
<feature type="compositionally biased region" description="Low complexity" evidence="1">
    <location>
        <begin position="316"/>
        <end position="335"/>
    </location>
</feature>